<evidence type="ECO:0000313" key="3">
    <source>
        <dbReference type="Proteomes" id="UP000095283"/>
    </source>
</evidence>
<dbReference type="WBParaSite" id="Hba_06410">
    <property type="protein sequence ID" value="Hba_06410"/>
    <property type="gene ID" value="Hba_06410"/>
</dbReference>
<reference evidence="4" key="1">
    <citation type="submission" date="2016-11" db="UniProtKB">
        <authorList>
            <consortium name="WormBaseParasite"/>
        </authorList>
    </citation>
    <scope>IDENTIFICATION</scope>
</reference>
<dbReference type="InterPro" id="IPR006671">
    <property type="entry name" value="Cyclin_N"/>
</dbReference>
<organism evidence="3 4">
    <name type="scientific">Heterorhabditis bacteriophora</name>
    <name type="common">Entomopathogenic nematode worm</name>
    <dbReference type="NCBI Taxonomy" id="37862"/>
    <lineage>
        <taxon>Eukaryota</taxon>
        <taxon>Metazoa</taxon>
        <taxon>Ecdysozoa</taxon>
        <taxon>Nematoda</taxon>
        <taxon>Chromadorea</taxon>
        <taxon>Rhabditida</taxon>
        <taxon>Rhabditina</taxon>
        <taxon>Rhabditomorpha</taxon>
        <taxon>Strongyloidea</taxon>
        <taxon>Heterorhabditidae</taxon>
        <taxon>Heterorhabditis</taxon>
    </lineage>
</organism>
<evidence type="ECO:0000313" key="4">
    <source>
        <dbReference type="WBParaSite" id="Hba_06410"/>
    </source>
</evidence>
<name>A0A1I7WMN7_HETBA</name>
<dbReference type="GO" id="GO:0006357">
    <property type="term" value="P:regulation of transcription by RNA polymerase II"/>
    <property type="evidence" value="ECO:0007669"/>
    <property type="project" value="InterPro"/>
</dbReference>
<dbReference type="AlphaFoldDB" id="A0A1I7WMN7"/>
<dbReference type="PANTHER" id="PTHR10026">
    <property type="entry name" value="CYCLIN"/>
    <property type="match status" value="1"/>
</dbReference>
<evidence type="ECO:0000256" key="1">
    <source>
        <dbReference type="ARBA" id="ARBA00023127"/>
    </source>
</evidence>
<sequence length="227" mass="26573">MSTNRPSSRKIYELLIRAGIRLEAHNKTVCTAIMMMYRLLQRNIAREICNYTLATTSLVLAVKHEEDNTIGIRDVVNVIHRILHPNDVPLKIDTQLWEIRRGIAKLEFVVLRELDFDLYFEHPFKAMCMYLDQLRSWMPTEFNAHPVTESCFTVLRDCYVAPEFILDHSAESMAIVVISVVLKGMDISVPHCKEWYKVLHKTITESKLRRLEGDLLRVVYEINLRDR</sequence>
<accession>A0A1I7WMN7</accession>
<evidence type="ECO:0000259" key="2">
    <source>
        <dbReference type="Pfam" id="PF00134"/>
    </source>
</evidence>
<dbReference type="InterPro" id="IPR043198">
    <property type="entry name" value="Cyclin/Ssn8"/>
</dbReference>
<dbReference type="InterPro" id="IPR036915">
    <property type="entry name" value="Cyclin-like_sf"/>
</dbReference>
<proteinExistence type="predicted"/>
<dbReference type="Pfam" id="PF00134">
    <property type="entry name" value="Cyclin_N"/>
    <property type="match status" value="1"/>
</dbReference>
<dbReference type="GO" id="GO:0016538">
    <property type="term" value="F:cyclin-dependent protein serine/threonine kinase regulator activity"/>
    <property type="evidence" value="ECO:0007669"/>
    <property type="project" value="InterPro"/>
</dbReference>
<keyword evidence="3" id="KW-1185">Reference proteome</keyword>
<feature type="domain" description="Cyclin N-terminal" evidence="2">
    <location>
        <begin position="9"/>
        <end position="118"/>
    </location>
</feature>
<dbReference type="Gene3D" id="1.10.472.10">
    <property type="entry name" value="Cyclin-like"/>
    <property type="match status" value="2"/>
</dbReference>
<dbReference type="SUPFAM" id="SSF47954">
    <property type="entry name" value="Cyclin-like"/>
    <property type="match status" value="2"/>
</dbReference>
<dbReference type="Proteomes" id="UP000095283">
    <property type="component" value="Unplaced"/>
</dbReference>
<keyword evidence="1" id="KW-0195">Cyclin</keyword>
<protein>
    <submittedName>
        <fullName evidence="4">Cyclin N-terminal domain-containing protein</fullName>
    </submittedName>
</protein>